<accession>A0ABV3RFI7</accession>
<evidence type="ECO:0000313" key="4">
    <source>
        <dbReference type="Proteomes" id="UP001556118"/>
    </source>
</evidence>
<dbReference type="RefSeq" id="WP_367775317.1">
    <property type="nucleotide sequence ID" value="NZ_JBFNXR010000054.1"/>
</dbReference>
<dbReference type="Pfam" id="PF04085">
    <property type="entry name" value="MreC"/>
    <property type="match status" value="1"/>
</dbReference>
<evidence type="ECO:0000256" key="1">
    <source>
        <dbReference type="SAM" id="Phobius"/>
    </source>
</evidence>
<keyword evidence="4" id="KW-1185">Reference proteome</keyword>
<evidence type="ECO:0000313" key="3">
    <source>
        <dbReference type="EMBL" id="MEW9856841.1"/>
    </source>
</evidence>
<dbReference type="InterPro" id="IPR055342">
    <property type="entry name" value="MreC_beta-barrel_core"/>
</dbReference>
<reference evidence="3 4" key="1">
    <citation type="submission" date="2024-06" db="EMBL/GenBank/DDBJ databases">
        <title>Novosphingobium rhizovicinus M1R2S20.</title>
        <authorList>
            <person name="Sun J.-Q."/>
        </authorList>
    </citation>
    <scope>NUCLEOTIDE SEQUENCE [LARGE SCALE GENOMIC DNA]</scope>
    <source>
        <strain evidence="3 4">M1R2S20</strain>
    </source>
</reference>
<keyword evidence="1" id="KW-0472">Membrane</keyword>
<dbReference type="InterPro" id="IPR007221">
    <property type="entry name" value="MreC"/>
</dbReference>
<sequence>MMAPPANRRSGYSRRAQYTTFFSYSAGVAGMILGIVLLVASFVQPSLFSGFRAVAADAVEPAGRATSTGRSATKDFFASIAGYLKAGSEHAKLERELAVAKVRLVEARAIELENRRLKALLGLTQVAPEPVTVTSLTSSTAASTRRFATLAAGRDEGVEQGMPVRSALGLLGRVLEVGQTSARVLLVTDTESLVPVRRANDGVPAFAHGAGDGTIRIRLINLGLNPLRKGDVFVTSGSGGLYRPNTPVAVVHKTLRDGAVAYVLANPADADYVSVDQTFTPAPPPPAVSIPEDQ</sequence>
<organism evidence="3 4">
    <name type="scientific">Novosphingobium rhizovicinum</name>
    <dbReference type="NCBI Taxonomy" id="3228928"/>
    <lineage>
        <taxon>Bacteria</taxon>
        <taxon>Pseudomonadati</taxon>
        <taxon>Pseudomonadota</taxon>
        <taxon>Alphaproteobacteria</taxon>
        <taxon>Sphingomonadales</taxon>
        <taxon>Sphingomonadaceae</taxon>
        <taxon>Novosphingobium</taxon>
    </lineage>
</organism>
<keyword evidence="1" id="KW-0812">Transmembrane</keyword>
<dbReference type="InterPro" id="IPR042177">
    <property type="entry name" value="Cell/Rod_1"/>
</dbReference>
<feature type="domain" description="Rod shape-determining protein MreC beta-barrel core" evidence="2">
    <location>
        <begin position="141"/>
        <end position="261"/>
    </location>
</feature>
<dbReference type="PANTHER" id="PTHR34138">
    <property type="entry name" value="CELL SHAPE-DETERMINING PROTEIN MREC"/>
    <property type="match status" value="1"/>
</dbReference>
<dbReference type="Gene3D" id="2.40.10.340">
    <property type="entry name" value="Rod shape-determining protein MreC, domain 1"/>
    <property type="match status" value="1"/>
</dbReference>
<keyword evidence="1" id="KW-1133">Transmembrane helix</keyword>
<evidence type="ECO:0000259" key="2">
    <source>
        <dbReference type="Pfam" id="PF04085"/>
    </source>
</evidence>
<comment type="caution">
    <text evidence="3">The sequence shown here is derived from an EMBL/GenBank/DDBJ whole genome shotgun (WGS) entry which is preliminary data.</text>
</comment>
<protein>
    <submittedName>
        <fullName evidence="3">Rod shape-determining protein MreC</fullName>
    </submittedName>
</protein>
<proteinExistence type="predicted"/>
<dbReference type="Proteomes" id="UP001556118">
    <property type="component" value="Unassembled WGS sequence"/>
</dbReference>
<name>A0ABV3RFI7_9SPHN</name>
<feature type="transmembrane region" description="Helical" evidence="1">
    <location>
        <begin position="21"/>
        <end position="43"/>
    </location>
</feature>
<gene>
    <name evidence="3" type="primary">mreC</name>
    <name evidence="3" type="ORF">ABUH87_17090</name>
</gene>
<dbReference type="PANTHER" id="PTHR34138:SF1">
    <property type="entry name" value="CELL SHAPE-DETERMINING PROTEIN MREC"/>
    <property type="match status" value="1"/>
</dbReference>
<dbReference type="EMBL" id="JBFNXR010000054">
    <property type="protein sequence ID" value="MEW9856841.1"/>
    <property type="molecule type" value="Genomic_DNA"/>
</dbReference>